<feature type="transmembrane region" description="Helical" evidence="1">
    <location>
        <begin position="6"/>
        <end position="24"/>
    </location>
</feature>
<proteinExistence type="predicted"/>
<gene>
    <name evidence="2" type="ORF">SBF1_3350006</name>
</gene>
<dbReference type="AlphaFoldDB" id="A0A2U3L109"/>
<accession>A0A2U3L109</accession>
<dbReference type="EMBL" id="OMOF01000263">
    <property type="protein sequence ID" value="SPF45601.1"/>
    <property type="molecule type" value="Genomic_DNA"/>
</dbReference>
<keyword evidence="1" id="KW-0472">Membrane</keyword>
<reference evidence="3" key="1">
    <citation type="submission" date="2018-02" db="EMBL/GenBank/DDBJ databases">
        <authorList>
            <person name="Hausmann B."/>
        </authorList>
    </citation>
    <scope>NUCLEOTIDE SEQUENCE [LARGE SCALE GENOMIC DNA]</scope>
    <source>
        <strain evidence="3">Peat soil MAG SbF1</strain>
    </source>
</reference>
<evidence type="ECO:0000313" key="3">
    <source>
        <dbReference type="Proteomes" id="UP000238916"/>
    </source>
</evidence>
<keyword evidence="1" id="KW-1133">Transmembrane helix</keyword>
<name>A0A2U3L109_9FIRM</name>
<protein>
    <submittedName>
        <fullName evidence="2">Uncharacterized protein</fullName>
    </submittedName>
</protein>
<dbReference type="OrthoDB" id="1808499at2"/>
<organism evidence="2 3">
    <name type="scientific">Candidatus Desulfosporosinus infrequens</name>
    <dbReference type="NCBI Taxonomy" id="2043169"/>
    <lineage>
        <taxon>Bacteria</taxon>
        <taxon>Bacillati</taxon>
        <taxon>Bacillota</taxon>
        <taxon>Clostridia</taxon>
        <taxon>Eubacteriales</taxon>
        <taxon>Desulfitobacteriaceae</taxon>
        <taxon>Desulfosporosinus</taxon>
    </lineage>
</organism>
<evidence type="ECO:0000313" key="2">
    <source>
        <dbReference type="EMBL" id="SPF45601.1"/>
    </source>
</evidence>
<evidence type="ECO:0000256" key="1">
    <source>
        <dbReference type="SAM" id="Phobius"/>
    </source>
</evidence>
<keyword evidence="1" id="KW-0812">Transmembrane</keyword>
<sequence>MSLNKRIGIGILIIALSIGGAFFVERMAIVQGQQAGKMIPVVQNNKTIAYLDAGVIKQLGEQERGQTQGKSNPNGDNEVSLSYVLGSAGINKFQYVDVNGVGDDEDYKLGPKEIADLALSANDNNTVAMVKKVNGNHVMIAVVGKLSIN</sequence>
<dbReference type="Proteomes" id="UP000238916">
    <property type="component" value="Unassembled WGS sequence"/>
</dbReference>